<accession>A0A1B9IYS7</accession>
<dbReference type="GO" id="GO:0005509">
    <property type="term" value="F:calcium ion binding"/>
    <property type="evidence" value="ECO:0007669"/>
    <property type="project" value="TreeGrafter"/>
</dbReference>
<organism evidence="5 6">
    <name type="scientific">Kwoniella mangroviensis CBS 10435</name>
    <dbReference type="NCBI Taxonomy" id="1331196"/>
    <lineage>
        <taxon>Eukaryota</taxon>
        <taxon>Fungi</taxon>
        <taxon>Dikarya</taxon>
        <taxon>Basidiomycota</taxon>
        <taxon>Agaricomycotina</taxon>
        <taxon>Tremellomycetes</taxon>
        <taxon>Tremellales</taxon>
        <taxon>Cryptococcaceae</taxon>
        <taxon>Kwoniella</taxon>
    </lineage>
</organism>
<dbReference type="STRING" id="1331196.A0A1B9IYS7"/>
<keyword evidence="3" id="KW-0862">Zinc</keyword>
<dbReference type="PANTHER" id="PTHR10907:SF47">
    <property type="entry name" value="REGUCALCIN"/>
    <property type="match status" value="1"/>
</dbReference>
<dbReference type="Proteomes" id="UP000092583">
    <property type="component" value="Unassembled WGS sequence"/>
</dbReference>
<feature type="binding site" evidence="3">
    <location>
        <position position="117"/>
    </location>
    <ligand>
        <name>substrate</name>
    </ligand>
</feature>
<dbReference type="SUPFAM" id="SSF63829">
    <property type="entry name" value="Calcium-dependent phosphotriesterase"/>
    <property type="match status" value="1"/>
</dbReference>
<proteinExistence type="inferred from homology"/>
<feature type="binding site" evidence="3">
    <location>
        <position position="115"/>
    </location>
    <ligand>
        <name>substrate</name>
    </ligand>
</feature>
<evidence type="ECO:0000256" key="2">
    <source>
        <dbReference type="PIRSR" id="PIRSR605511-1"/>
    </source>
</evidence>
<dbReference type="EMBL" id="KI669459">
    <property type="protein sequence ID" value="OCF60688.1"/>
    <property type="molecule type" value="Genomic_DNA"/>
</dbReference>
<reference evidence="5 6" key="1">
    <citation type="submission" date="2013-07" db="EMBL/GenBank/DDBJ databases">
        <title>The Genome Sequence of Kwoniella mangroviensis CBS10435.</title>
        <authorList>
            <consortium name="The Broad Institute Genome Sequencing Platform"/>
            <person name="Cuomo C."/>
            <person name="Litvintseva A."/>
            <person name="Chen Y."/>
            <person name="Heitman J."/>
            <person name="Sun S."/>
            <person name="Springer D."/>
            <person name="Dromer F."/>
            <person name="Young S.K."/>
            <person name="Zeng Q."/>
            <person name="Gargeya S."/>
            <person name="Fitzgerald M."/>
            <person name="Abouelleil A."/>
            <person name="Alvarado L."/>
            <person name="Berlin A.M."/>
            <person name="Chapman S.B."/>
            <person name="Dewar J."/>
            <person name="Goldberg J."/>
            <person name="Griggs A."/>
            <person name="Gujja S."/>
            <person name="Hansen M."/>
            <person name="Howarth C."/>
            <person name="Imamovic A."/>
            <person name="Larimer J."/>
            <person name="McCowan C."/>
            <person name="Murphy C."/>
            <person name="Pearson M."/>
            <person name="Priest M."/>
            <person name="Roberts A."/>
            <person name="Saif S."/>
            <person name="Shea T."/>
            <person name="Sykes S."/>
            <person name="Wortman J."/>
            <person name="Nusbaum C."/>
            <person name="Birren B."/>
        </authorList>
    </citation>
    <scope>NUCLEOTIDE SEQUENCE [LARGE SCALE GENOMIC DNA]</scope>
    <source>
        <strain evidence="5 6">CBS 10435</strain>
    </source>
</reference>
<dbReference type="InterPro" id="IPR005511">
    <property type="entry name" value="SMP-30"/>
</dbReference>
<dbReference type="PRINTS" id="PR01790">
    <property type="entry name" value="SMP30FAMILY"/>
</dbReference>
<evidence type="ECO:0000313" key="5">
    <source>
        <dbReference type="EMBL" id="OCF60688.1"/>
    </source>
</evidence>
<gene>
    <name evidence="5" type="ORF">L486_00325</name>
</gene>
<comment type="cofactor">
    <cofactor evidence="3">
        <name>Zn(2+)</name>
        <dbReference type="ChEBI" id="CHEBI:29105"/>
    </cofactor>
    <text evidence="3">Binds 1 divalent metal cation per subunit.</text>
</comment>
<feature type="binding site" evidence="3">
    <location>
        <position position="221"/>
    </location>
    <ligand>
        <name>a divalent metal cation</name>
        <dbReference type="ChEBI" id="CHEBI:60240"/>
    </ligand>
</feature>
<dbReference type="AlphaFoldDB" id="A0A1B9IYS7"/>
<reference evidence="6" key="2">
    <citation type="submission" date="2013-12" db="EMBL/GenBank/DDBJ databases">
        <title>Evolution of pathogenesis and genome organization in the Tremellales.</title>
        <authorList>
            <person name="Cuomo C."/>
            <person name="Litvintseva A."/>
            <person name="Heitman J."/>
            <person name="Chen Y."/>
            <person name="Sun S."/>
            <person name="Springer D."/>
            <person name="Dromer F."/>
            <person name="Young S."/>
            <person name="Zeng Q."/>
            <person name="Chapman S."/>
            <person name="Gujja S."/>
            <person name="Saif S."/>
            <person name="Birren B."/>
        </authorList>
    </citation>
    <scope>NUCLEOTIDE SEQUENCE [LARGE SCALE GENOMIC DNA]</scope>
    <source>
        <strain evidence="6">CBS 10435</strain>
    </source>
</reference>
<sequence>MVAKTIIQQESLLNYGCELGEGSLWDARRQRLYFVDILGCRIYTYEPSTGIHGFQSFDRTVTALALLEDDTGLLAVIQDGLAFISFDQLPFPPTNSASTYKRLPVDIDHLKGFNRFNEACVDPSGKRWLVGTMMHEEDFPASAGGGLYAVTQSGDGLAADLLLDQLTVSNGMGWTEDSKTLYFTDSLRKEIGKYDYDISTGKVSNKKIFSNVDNENLGVPDGMCQDDQYGIWSARWGSGKVIRFTPQGEIDLIVHLPQALNVTSCIFGGSDLDELYITSAKTGTTDEQIKKHPLNGDLFVVKDSGFRGRERTRFSGDFSK</sequence>
<dbReference type="PANTHER" id="PTHR10907">
    <property type="entry name" value="REGUCALCIN"/>
    <property type="match status" value="1"/>
</dbReference>
<evidence type="ECO:0000256" key="1">
    <source>
        <dbReference type="ARBA" id="ARBA00008853"/>
    </source>
</evidence>
<dbReference type="Gene3D" id="2.120.10.30">
    <property type="entry name" value="TolB, C-terminal domain"/>
    <property type="match status" value="1"/>
</dbReference>
<keyword evidence="6" id="KW-1185">Reference proteome</keyword>
<dbReference type="Pfam" id="PF08450">
    <property type="entry name" value="SGL"/>
    <property type="match status" value="1"/>
</dbReference>
<name>A0A1B9IYS7_9TREE</name>
<feature type="binding site" evidence="3">
    <location>
        <position position="170"/>
    </location>
    <ligand>
        <name>a divalent metal cation</name>
        <dbReference type="ChEBI" id="CHEBI:60240"/>
    </ligand>
</feature>
<dbReference type="GO" id="GO:0019853">
    <property type="term" value="P:L-ascorbic acid biosynthetic process"/>
    <property type="evidence" value="ECO:0007669"/>
    <property type="project" value="TreeGrafter"/>
</dbReference>
<dbReference type="OrthoDB" id="423498at2759"/>
<keyword evidence="3" id="KW-0479">Metal-binding</keyword>
<evidence type="ECO:0000313" key="6">
    <source>
        <dbReference type="Proteomes" id="UP000092583"/>
    </source>
</evidence>
<evidence type="ECO:0000259" key="4">
    <source>
        <dbReference type="Pfam" id="PF08450"/>
    </source>
</evidence>
<dbReference type="InterPro" id="IPR013658">
    <property type="entry name" value="SGL"/>
</dbReference>
<protein>
    <recommendedName>
        <fullName evidence="4">SMP-30/Gluconolactonase/LRE-like region domain-containing protein</fullName>
    </recommendedName>
</protein>
<dbReference type="GO" id="GO:0004341">
    <property type="term" value="F:gluconolactonase activity"/>
    <property type="evidence" value="ECO:0007669"/>
    <property type="project" value="TreeGrafter"/>
</dbReference>
<feature type="domain" description="SMP-30/Gluconolactonase/LRE-like region" evidence="4">
    <location>
        <begin position="19"/>
        <end position="280"/>
    </location>
</feature>
<feature type="binding site" evidence="3">
    <location>
        <position position="136"/>
    </location>
    <ligand>
        <name>substrate</name>
    </ligand>
</feature>
<evidence type="ECO:0000256" key="3">
    <source>
        <dbReference type="PIRSR" id="PIRSR605511-2"/>
    </source>
</evidence>
<feature type="active site" description="Proton donor/acceptor" evidence="2">
    <location>
        <position position="221"/>
    </location>
</feature>
<feature type="binding site" evidence="3">
    <location>
        <position position="21"/>
    </location>
    <ligand>
        <name>a divalent metal cation</name>
        <dbReference type="ChEBI" id="CHEBI:60240"/>
    </ligand>
</feature>
<dbReference type="InterPro" id="IPR011042">
    <property type="entry name" value="6-blade_b-propeller_TolB-like"/>
</dbReference>
<comment type="similarity">
    <text evidence="1">Belongs to the SMP-30/CGR1 family.</text>
</comment>